<reference evidence="1" key="1">
    <citation type="journal article" date="2014" name="Front. Microbiol.">
        <title>High frequency of phylogenetically diverse reductive dehalogenase-homologous genes in deep subseafloor sedimentary metagenomes.</title>
        <authorList>
            <person name="Kawai M."/>
            <person name="Futagami T."/>
            <person name="Toyoda A."/>
            <person name="Takaki Y."/>
            <person name="Nishi S."/>
            <person name="Hori S."/>
            <person name="Arai W."/>
            <person name="Tsubouchi T."/>
            <person name="Morono Y."/>
            <person name="Uchiyama I."/>
            <person name="Ito T."/>
            <person name="Fujiyama A."/>
            <person name="Inagaki F."/>
            <person name="Takami H."/>
        </authorList>
    </citation>
    <scope>NUCLEOTIDE SEQUENCE</scope>
    <source>
        <strain evidence="1">Expedition CK06-06</strain>
    </source>
</reference>
<feature type="non-terminal residue" evidence="1">
    <location>
        <position position="1"/>
    </location>
</feature>
<dbReference type="AlphaFoldDB" id="X0WQY5"/>
<comment type="caution">
    <text evidence="1">The sequence shown here is derived from an EMBL/GenBank/DDBJ whole genome shotgun (WGS) entry which is preliminary data.</text>
</comment>
<organism evidence="1">
    <name type="scientific">marine sediment metagenome</name>
    <dbReference type="NCBI Taxonomy" id="412755"/>
    <lineage>
        <taxon>unclassified sequences</taxon>
        <taxon>metagenomes</taxon>
        <taxon>ecological metagenomes</taxon>
    </lineage>
</organism>
<protein>
    <submittedName>
        <fullName evidence="1">Uncharacterized protein</fullName>
    </submittedName>
</protein>
<name>X0WQY5_9ZZZZ</name>
<dbReference type="EMBL" id="BARS01035083">
    <property type="protein sequence ID" value="GAG15101.1"/>
    <property type="molecule type" value="Genomic_DNA"/>
</dbReference>
<accession>X0WQY5</accession>
<gene>
    <name evidence="1" type="ORF">S01H1_54104</name>
</gene>
<proteinExistence type="predicted"/>
<sequence length="30" mass="3314">KLIGEDLRASRCSTAVEGELGIRYEDGEVF</sequence>
<evidence type="ECO:0000313" key="1">
    <source>
        <dbReference type="EMBL" id="GAG15101.1"/>
    </source>
</evidence>